<dbReference type="OrthoDB" id="238138at2759"/>
<accession>A0A0S4J8T6</accession>
<dbReference type="Proteomes" id="UP000051952">
    <property type="component" value="Unassembled WGS sequence"/>
</dbReference>
<proteinExistence type="predicted"/>
<dbReference type="AlphaFoldDB" id="A0A0S4J8T6"/>
<keyword evidence="2" id="KW-1185">Reference proteome</keyword>
<gene>
    <name evidence="1" type="ORF">BSAL_92485</name>
</gene>
<name>A0A0S4J8T6_BODSA</name>
<evidence type="ECO:0000313" key="2">
    <source>
        <dbReference type="Proteomes" id="UP000051952"/>
    </source>
</evidence>
<dbReference type="VEuPathDB" id="TriTrypDB:BSAL_92485"/>
<organism evidence="1 2">
    <name type="scientific">Bodo saltans</name>
    <name type="common">Flagellated protozoan</name>
    <dbReference type="NCBI Taxonomy" id="75058"/>
    <lineage>
        <taxon>Eukaryota</taxon>
        <taxon>Discoba</taxon>
        <taxon>Euglenozoa</taxon>
        <taxon>Kinetoplastea</taxon>
        <taxon>Metakinetoplastina</taxon>
        <taxon>Eubodonida</taxon>
        <taxon>Bodonidae</taxon>
        <taxon>Bodo</taxon>
    </lineage>
</organism>
<dbReference type="OMA" id="FWSNPVD"/>
<protein>
    <submittedName>
        <fullName evidence="1">Uncharacterized protein</fullName>
    </submittedName>
</protein>
<dbReference type="EMBL" id="CYKH01001274">
    <property type="protein sequence ID" value="CUG86310.1"/>
    <property type="molecule type" value="Genomic_DNA"/>
</dbReference>
<reference evidence="2" key="1">
    <citation type="submission" date="2015-09" db="EMBL/GenBank/DDBJ databases">
        <authorList>
            <consortium name="Pathogen Informatics"/>
        </authorList>
    </citation>
    <scope>NUCLEOTIDE SEQUENCE [LARGE SCALE GENOMIC DNA]</scope>
    <source>
        <strain evidence="2">Lake Konstanz</strain>
    </source>
</reference>
<sequence>MSNDSQIAHAEEATMWSNPADHFRPNMKVVTMYSDRNWNVQTWMDLKAKWLDAWYLPWWSPLYQAGLWFSQRNRNLWLVENHLNYRPYKWRRNTEDSKY</sequence>
<evidence type="ECO:0000313" key="1">
    <source>
        <dbReference type="EMBL" id="CUG86310.1"/>
    </source>
</evidence>